<evidence type="ECO:0000256" key="3">
    <source>
        <dbReference type="ARBA" id="ARBA00022670"/>
    </source>
</evidence>
<dbReference type="GO" id="GO:0008233">
    <property type="term" value="F:peptidase activity"/>
    <property type="evidence" value="ECO:0007669"/>
    <property type="project" value="UniProtKB-KW"/>
</dbReference>
<dbReference type="GO" id="GO:0008474">
    <property type="term" value="F:palmitoyl-(protein) hydrolase activity"/>
    <property type="evidence" value="ECO:0007669"/>
    <property type="project" value="UniProtKB-EC"/>
</dbReference>
<dbReference type="Proteomes" id="UP000008144">
    <property type="component" value="Chromosome 13"/>
</dbReference>
<dbReference type="OMA" id="WHTAIVI"/>
<reference evidence="7" key="2">
    <citation type="journal article" date="2008" name="Genome Biol.">
        <title>Improved genome assembly and evidence-based global gene model set for the chordate Ciona intestinalis: new insight into intron and operon populations.</title>
        <authorList>
            <person name="Satou Y."/>
            <person name="Mineta K."/>
            <person name="Ogasawara M."/>
            <person name="Sasakura Y."/>
            <person name="Shoguchi E."/>
            <person name="Ueno K."/>
            <person name="Yamada L."/>
            <person name="Matsumoto J."/>
            <person name="Wasserscheid J."/>
            <person name="Dewar K."/>
            <person name="Wiley G.B."/>
            <person name="Macmil S.L."/>
            <person name="Roe B.A."/>
            <person name="Zeller R.W."/>
            <person name="Hastings K.E."/>
            <person name="Lemaire P."/>
            <person name="Lindquist E."/>
            <person name="Endo T."/>
            <person name="Hotta K."/>
            <person name="Inaba K."/>
        </authorList>
    </citation>
    <scope>NUCLEOTIDE SEQUENCE [LARGE SCALE GENOMIC DNA]</scope>
    <source>
        <strain evidence="7">wild type</strain>
    </source>
</reference>
<dbReference type="GO" id="GO:0006508">
    <property type="term" value="P:proteolysis"/>
    <property type="evidence" value="ECO:0007669"/>
    <property type="project" value="UniProtKB-KW"/>
</dbReference>
<evidence type="ECO:0000313" key="8">
    <source>
        <dbReference type="Proteomes" id="UP000008144"/>
    </source>
</evidence>
<feature type="domain" description="PPPDE" evidence="6">
    <location>
        <begin position="1"/>
        <end position="126"/>
    </location>
</feature>
<organism evidence="7 8">
    <name type="scientific">Ciona intestinalis</name>
    <name type="common">Transparent sea squirt</name>
    <name type="synonym">Ascidia intestinalis</name>
    <dbReference type="NCBI Taxonomy" id="7719"/>
    <lineage>
        <taxon>Eukaryota</taxon>
        <taxon>Metazoa</taxon>
        <taxon>Chordata</taxon>
        <taxon>Tunicata</taxon>
        <taxon>Ascidiacea</taxon>
        <taxon>Phlebobranchia</taxon>
        <taxon>Cionidae</taxon>
        <taxon>Ciona</taxon>
    </lineage>
</organism>
<dbReference type="PANTHER" id="PTHR12378:SF7">
    <property type="entry name" value="DESUMOYLATING ISOPEPTIDASE 1"/>
    <property type="match status" value="1"/>
</dbReference>
<dbReference type="GO" id="GO:0032434">
    <property type="term" value="P:regulation of proteasomal ubiquitin-dependent protein catabolic process"/>
    <property type="evidence" value="ECO:0000318"/>
    <property type="project" value="GO_Central"/>
</dbReference>
<dbReference type="HOGENOM" id="CLU_101028_0_0_1"/>
<keyword evidence="4" id="KW-0378">Hydrolase</keyword>
<reference evidence="8" key="1">
    <citation type="journal article" date="2002" name="Science">
        <title>The draft genome of Ciona intestinalis: insights into chordate and vertebrate origins.</title>
        <authorList>
            <person name="Dehal P."/>
            <person name="Satou Y."/>
            <person name="Campbell R.K."/>
            <person name="Chapman J."/>
            <person name="Degnan B."/>
            <person name="De Tomaso A."/>
            <person name="Davidson B."/>
            <person name="Di Gregorio A."/>
            <person name="Gelpke M."/>
            <person name="Goodstein D.M."/>
            <person name="Harafuji N."/>
            <person name="Hastings K.E."/>
            <person name="Ho I."/>
            <person name="Hotta K."/>
            <person name="Huang W."/>
            <person name="Kawashima T."/>
            <person name="Lemaire P."/>
            <person name="Martinez D."/>
            <person name="Meinertzhagen I.A."/>
            <person name="Necula S."/>
            <person name="Nonaka M."/>
            <person name="Putnam N."/>
            <person name="Rash S."/>
            <person name="Saiga H."/>
            <person name="Satake M."/>
            <person name="Terry A."/>
            <person name="Yamada L."/>
            <person name="Wang H.G."/>
            <person name="Awazu S."/>
            <person name="Azumi K."/>
            <person name="Boore J."/>
            <person name="Branno M."/>
            <person name="Chin-Bow S."/>
            <person name="DeSantis R."/>
            <person name="Doyle S."/>
            <person name="Francino P."/>
            <person name="Keys D.N."/>
            <person name="Haga S."/>
            <person name="Hayashi H."/>
            <person name="Hino K."/>
            <person name="Imai K.S."/>
            <person name="Inaba K."/>
            <person name="Kano S."/>
            <person name="Kobayashi K."/>
            <person name="Kobayashi M."/>
            <person name="Lee B.I."/>
            <person name="Makabe K.W."/>
            <person name="Manohar C."/>
            <person name="Matassi G."/>
            <person name="Medina M."/>
            <person name="Mochizuki Y."/>
            <person name="Mount S."/>
            <person name="Morishita T."/>
            <person name="Miura S."/>
            <person name="Nakayama A."/>
            <person name="Nishizaka S."/>
            <person name="Nomoto H."/>
            <person name="Ohta F."/>
            <person name="Oishi K."/>
            <person name="Rigoutsos I."/>
            <person name="Sano M."/>
            <person name="Sasaki A."/>
            <person name="Sasakura Y."/>
            <person name="Shoguchi E."/>
            <person name="Shin-i T."/>
            <person name="Spagnuolo A."/>
            <person name="Stainier D."/>
            <person name="Suzuki M.M."/>
            <person name="Tassy O."/>
            <person name="Takatori N."/>
            <person name="Tokuoka M."/>
            <person name="Yagi K."/>
            <person name="Yoshizaki F."/>
            <person name="Wada S."/>
            <person name="Zhang C."/>
            <person name="Hyatt P.D."/>
            <person name="Larimer F."/>
            <person name="Detter C."/>
            <person name="Doggett N."/>
            <person name="Glavina T."/>
            <person name="Hawkins T."/>
            <person name="Richardson P."/>
            <person name="Lucas S."/>
            <person name="Kohara Y."/>
            <person name="Levine M."/>
            <person name="Satoh N."/>
            <person name="Rokhsar D.S."/>
        </authorList>
    </citation>
    <scope>NUCLEOTIDE SEQUENCE [LARGE SCALE GENOMIC DNA]</scope>
</reference>
<reference evidence="7" key="3">
    <citation type="submission" date="2025-08" db="UniProtKB">
        <authorList>
            <consortium name="Ensembl"/>
        </authorList>
    </citation>
    <scope>IDENTIFICATION</scope>
</reference>
<evidence type="ECO:0000256" key="5">
    <source>
        <dbReference type="ARBA" id="ARBA00047409"/>
    </source>
</evidence>
<evidence type="ECO:0000256" key="1">
    <source>
        <dbReference type="ARBA" id="ARBA00008140"/>
    </source>
</evidence>
<protein>
    <recommendedName>
        <fullName evidence="2">palmitoyl-protein hydrolase</fullName>
        <ecNumber evidence="2">3.1.2.22</ecNumber>
    </recommendedName>
</protein>
<dbReference type="PANTHER" id="PTHR12378">
    <property type="entry name" value="DESUMOYLATING ISOPEPTIDASE"/>
    <property type="match status" value="1"/>
</dbReference>
<keyword evidence="8" id="KW-1185">Reference proteome</keyword>
<dbReference type="InterPro" id="IPR008580">
    <property type="entry name" value="PPPDE_dom"/>
</dbReference>
<accession>A0A1W2W3K0</accession>
<evidence type="ECO:0000313" key="7">
    <source>
        <dbReference type="Ensembl" id="ENSCINP00000026314.2"/>
    </source>
</evidence>
<accession>F6SYB9</accession>
<dbReference type="STRING" id="7719.ENSCINP00000026314"/>
<dbReference type="MEROPS" id="C97.001"/>
<comment type="similarity">
    <text evidence="1">Belongs to the DeSI family.</text>
</comment>
<dbReference type="InterPro" id="IPR042266">
    <property type="entry name" value="PPPDE_sf"/>
</dbReference>
<dbReference type="Gene3D" id="3.90.1720.30">
    <property type="entry name" value="PPPDE domains"/>
    <property type="match status" value="1"/>
</dbReference>
<reference evidence="7" key="4">
    <citation type="submission" date="2025-09" db="UniProtKB">
        <authorList>
            <consortium name="Ensembl"/>
        </authorList>
    </citation>
    <scope>IDENTIFICATION</scope>
</reference>
<keyword evidence="3" id="KW-0645">Protease</keyword>
<dbReference type="InParanoid" id="F6SYB9"/>
<evidence type="ECO:0000256" key="2">
    <source>
        <dbReference type="ARBA" id="ARBA00012423"/>
    </source>
</evidence>
<comment type="catalytic activity">
    <reaction evidence="5">
        <text>S-hexadecanoyl-L-cysteinyl-[protein] + H2O = L-cysteinyl-[protein] + hexadecanoate + H(+)</text>
        <dbReference type="Rhea" id="RHEA:19233"/>
        <dbReference type="Rhea" id="RHEA-COMP:10131"/>
        <dbReference type="Rhea" id="RHEA-COMP:11032"/>
        <dbReference type="ChEBI" id="CHEBI:7896"/>
        <dbReference type="ChEBI" id="CHEBI:15377"/>
        <dbReference type="ChEBI" id="CHEBI:15378"/>
        <dbReference type="ChEBI" id="CHEBI:29950"/>
        <dbReference type="ChEBI" id="CHEBI:74151"/>
        <dbReference type="EC" id="3.1.2.22"/>
    </reaction>
    <physiologicalReaction direction="left-to-right" evidence="5">
        <dbReference type="Rhea" id="RHEA:19234"/>
    </physiologicalReaction>
</comment>
<evidence type="ECO:0000259" key="6">
    <source>
        <dbReference type="PROSITE" id="PS51858"/>
    </source>
</evidence>
<sequence>MSQGLLGRQINGIWHTSVVVYGEEFYYGGMGIESCRPCGTILGPPDERLELGETEIPSEMFYEYLAQLGESKFLPQKYSLFDHNCNNFSAEAAQFLTGKGIPEYITNLPSDVLSTPFGQMIKGLIENVQVSPGQGQTARHF</sequence>
<dbReference type="GO" id="GO:0006611">
    <property type="term" value="P:protein export from nucleus"/>
    <property type="evidence" value="ECO:0000318"/>
    <property type="project" value="GO_Central"/>
</dbReference>
<dbReference type="Pfam" id="PF05903">
    <property type="entry name" value="Peptidase_C97"/>
    <property type="match status" value="1"/>
</dbReference>
<evidence type="ECO:0000256" key="4">
    <source>
        <dbReference type="ARBA" id="ARBA00022801"/>
    </source>
</evidence>
<proteinExistence type="inferred from homology"/>
<dbReference type="EC" id="3.1.2.22" evidence="2"/>
<dbReference type="PROSITE" id="PS51858">
    <property type="entry name" value="PPPDE"/>
    <property type="match status" value="1"/>
</dbReference>
<name>F6SYB9_CIOIN</name>
<dbReference type="EMBL" id="EAAA01001111">
    <property type="status" value="NOT_ANNOTATED_CDS"/>
    <property type="molecule type" value="Genomic_DNA"/>
</dbReference>
<dbReference type="Ensembl" id="ENSCINT00000026560.2">
    <property type="protein sequence ID" value="ENSCINP00000026314.2"/>
    <property type="gene ID" value="ENSCING00000014597.2"/>
</dbReference>
<dbReference type="SMART" id="SM01179">
    <property type="entry name" value="DUF862"/>
    <property type="match status" value="1"/>
</dbReference>
<dbReference type="GeneTree" id="ENSGT00730000111100"/>
<dbReference type="AlphaFoldDB" id="F6SYB9"/>